<reference evidence="3" key="1">
    <citation type="submission" date="2020-08" db="EMBL/GenBank/DDBJ databases">
        <title>Genome public.</title>
        <authorList>
            <person name="Liu C."/>
            <person name="Sun Q."/>
        </authorList>
    </citation>
    <scope>NUCLEOTIDE SEQUENCE</scope>
    <source>
        <strain evidence="3">NSJ-42</strain>
    </source>
</reference>
<proteinExistence type="predicted"/>
<evidence type="ECO:0000313" key="3">
    <source>
        <dbReference type="EMBL" id="MBC5640932.1"/>
    </source>
</evidence>
<organism evidence="3 4">
    <name type="scientific">Clostridium lentum</name>
    <dbReference type="NCBI Taxonomy" id="2763037"/>
    <lineage>
        <taxon>Bacteria</taxon>
        <taxon>Bacillati</taxon>
        <taxon>Bacillota</taxon>
        <taxon>Clostridia</taxon>
        <taxon>Eubacteriales</taxon>
        <taxon>Clostridiaceae</taxon>
        <taxon>Clostridium</taxon>
    </lineage>
</organism>
<dbReference type="PANTHER" id="PTHR30290:SF81">
    <property type="entry name" value="OLIGOPEPTIDE-BINDING PROTEIN OPPA"/>
    <property type="match status" value="1"/>
</dbReference>
<dbReference type="EMBL" id="JACOOQ010000019">
    <property type="protein sequence ID" value="MBC5640932.1"/>
    <property type="molecule type" value="Genomic_DNA"/>
</dbReference>
<dbReference type="Gene3D" id="3.10.105.10">
    <property type="entry name" value="Dipeptide-binding Protein, Domain 3"/>
    <property type="match status" value="1"/>
</dbReference>
<dbReference type="Gene3D" id="3.40.190.10">
    <property type="entry name" value="Periplasmic binding protein-like II"/>
    <property type="match status" value="1"/>
</dbReference>
<sequence length="513" mass="57330">MKKRKINIMALGILTCFLILTGCGKSNDDTVWKSKEELVFGTTISTKSLDPAQGYSGWFTVRYGVAETLFKLDDAMEPIPWLAQGYEALNTTTWRIEIKENIYFQNGVEMTAKKVKESLDRVIELNSRAKSTLKIKNIEVDGKYLIFNMEEENPTLINDLCDPFAAIIDVNGTETPDSNPVGTGPFIVEKFTTISSSYLTRNNNYWDGDVKLSNLKIIPISDSDTLAMALQSGEIDIAQGISTSLMALLKENDDYKLSSIDTSRAILMYFNENNSNLNNKNVRKAINMLINKEEYAKGLLNGNATAAVGPFPKNTTYGSNVTDNSSYNKEEAIRILTKEGYSDTNGDGILDKDGENLTLKLITYSARAELPTIAQALQADLKEVGIEVSIEISENISDILSKGSFDLCLYSNVTSSTGEPLSYLNNAMRSNGELNYGNYSNMEVDMLLDKMQLEFDIEERNNLAEEIVQKVLDDDGYNFIAHLKVSFLMKNNVVGFKAHPTDYYQFNKDTYIQ</sequence>
<dbReference type="InterPro" id="IPR030678">
    <property type="entry name" value="Peptide/Ni-bd"/>
</dbReference>
<dbReference type="PIRSF" id="PIRSF002741">
    <property type="entry name" value="MppA"/>
    <property type="match status" value="1"/>
</dbReference>
<dbReference type="RefSeq" id="WP_186835475.1">
    <property type="nucleotide sequence ID" value="NZ_JACOOQ010000019.1"/>
</dbReference>
<feature type="signal peptide" evidence="1">
    <location>
        <begin position="1"/>
        <end position="21"/>
    </location>
</feature>
<dbReference type="CDD" id="cd08490">
    <property type="entry name" value="PBP2_NikA_DppA_OppA_like_3"/>
    <property type="match status" value="1"/>
</dbReference>
<comment type="caution">
    <text evidence="3">The sequence shown here is derived from an EMBL/GenBank/DDBJ whole genome shotgun (WGS) entry which is preliminary data.</text>
</comment>
<feature type="domain" description="Solute-binding protein family 5" evidence="2">
    <location>
        <begin position="77"/>
        <end position="431"/>
    </location>
</feature>
<dbReference type="InterPro" id="IPR000914">
    <property type="entry name" value="SBP_5_dom"/>
</dbReference>
<dbReference type="PANTHER" id="PTHR30290">
    <property type="entry name" value="PERIPLASMIC BINDING COMPONENT OF ABC TRANSPORTER"/>
    <property type="match status" value="1"/>
</dbReference>
<dbReference type="GO" id="GO:0042597">
    <property type="term" value="C:periplasmic space"/>
    <property type="evidence" value="ECO:0007669"/>
    <property type="project" value="UniProtKB-ARBA"/>
</dbReference>
<dbReference type="Proteomes" id="UP000662088">
    <property type="component" value="Unassembled WGS sequence"/>
</dbReference>
<evidence type="ECO:0000313" key="4">
    <source>
        <dbReference type="Proteomes" id="UP000662088"/>
    </source>
</evidence>
<protein>
    <submittedName>
        <fullName evidence="3">ABC transporter substrate-binding protein</fullName>
    </submittedName>
</protein>
<feature type="chain" id="PRO_5039276867" evidence="1">
    <location>
        <begin position="22"/>
        <end position="513"/>
    </location>
</feature>
<gene>
    <name evidence="3" type="ORF">H8R92_10950</name>
</gene>
<dbReference type="GO" id="GO:0015833">
    <property type="term" value="P:peptide transport"/>
    <property type="evidence" value="ECO:0007669"/>
    <property type="project" value="TreeGrafter"/>
</dbReference>
<accession>A0A8I0DPW9</accession>
<evidence type="ECO:0000256" key="1">
    <source>
        <dbReference type="SAM" id="SignalP"/>
    </source>
</evidence>
<keyword evidence="1" id="KW-0732">Signal</keyword>
<dbReference type="SUPFAM" id="SSF53850">
    <property type="entry name" value="Periplasmic binding protein-like II"/>
    <property type="match status" value="1"/>
</dbReference>
<dbReference type="PROSITE" id="PS51257">
    <property type="entry name" value="PROKAR_LIPOPROTEIN"/>
    <property type="match status" value="1"/>
</dbReference>
<keyword evidence="4" id="KW-1185">Reference proteome</keyword>
<dbReference type="GO" id="GO:1904680">
    <property type="term" value="F:peptide transmembrane transporter activity"/>
    <property type="evidence" value="ECO:0007669"/>
    <property type="project" value="TreeGrafter"/>
</dbReference>
<dbReference type="InterPro" id="IPR039424">
    <property type="entry name" value="SBP_5"/>
</dbReference>
<dbReference type="GO" id="GO:0043190">
    <property type="term" value="C:ATP-binding cassette (ABC) transporter complex"/>
    <property type="evidence" value="ECO:0007669"/>
    <property type="project" value="InterPro"/>
</dbReference>
<dbReference type="Pfam" id="PF00496">
    <property type="entry name" value="SBP_bac_5"/>
    <property type="match status" value="1"/>
</dbReference>
<evidence type="ECO:0000259" key="2">
    <source>
        <dbReference type="Pfam" id="PF00496"/>
    </source>
</evidence>
<dbReference type="AlphaFoldDB" id="A0A8I0DPW9"/>
<name>A0A8I0DPW9_9CLOT</name>